<keyword evidence="3" id="KW-1185">Reference proteome</keyword>
<dbReference type="Gene3D" id="3.10.180.10">
    <property type="entry name" value="2,3-Dihydroxybiphenyl 1,2-Dioxygenase, domain 1"/>
    <property type="match status" value="1"/>
</dbReference>
<dbReference type="EMBL" id="CP117167">
    <property type="protein sequence ID" value="WCT11908.1"/>
    <property type="molecule type" value="Genomic_DNA"/>
</dbReference>
<dbReference type="InterPro" id="IPR029068">
    <property type="entry name" value="Glyas_Bleomycin-R_OHBP_Dase"/>
</dbReference>
<accession>A0ABY7T6R8</accession>
<evidence type="ECO:0000313" key="2">
    <source>
        <dbReference type="EMBL" id="WCT11908.1"/>
    </source>
</evidence>
<protein>
    <submittedName>
        <fullName evidence="2">VOC family protein</fullName>
    </submittedName>
</protein>
<dbReference type="Pfam" id="PF00903">
    <property type="entry name" value="Glyoxalase"/>
    <property type="match status" value="1"/>
</dbReference>
<dbReference type="InterPro" id="IPR037523">
    <property type="entry name" value="VOC_core"/>
</dbReference>
<sequence>MSDFAFVSPFLIVANLRESVSFYIDKLKFKILYIGPEEEPYFAMIGRGPISLMLKSSGEPLPNHTRYNWARWDAFISVSDPDALYEEYRAAGVVFSQTLQDDTDGLRGFELSDTDGYILFFGRPKS</sequence>
<proteinExistence type="predicted"/>
<gene>
    <name evidence="2" type="ORF">PQO05_24550</name>
</gene>
<feature type="domain" description="VOC" evidence="1">
    <location>
        <begin position="3"/>
        <end position="124"/>
    </location>
</feature>
<name>A0ABY7T6R8_9SPHI</name>
<evidence type="ECO:0000259" key="1">
    <source>
        <dbReference type="PROSITE" id="PS51819"/>
    </source>
</evidence>
<dbReference type="PROSITE" id="PS51819">
    <property type="entry name" value="VOC"/>
    <property type="match status" value="1"/>
</dbReference>
<dbReference type="Proteomes" id="UP001216139">
    <property type="component" value="Chromosome"/>
</dbReference>
<evidence type="ECO:0000313" key="3">
    <source>
        <dbReference type="Proteomes" id="UP001216139"/>
    </source>
</evidence>
<dbReference type="SUPFAM" id="SSF54593">
    <property type="entry name" value="Glyoxalase/Bleomycin resistance protein/Dihydroxybiphenyl dioxygenase"/>
    <property type="match status" value="1"/>
</dbReference>
<dbReference type="InterPro" id="IPR004360">
    <property type="entry name" value="Glyas_Fos-R_dOase_dom"/>
</dbReference>
<organism evidence="2 3">
    <name type="scientific">Mucilaginibacter jinjuensis</name>
    <dbReference type="NCBI Taxonomy" id="1176721"/>
    <lineage>
        <taxon>Bacteria</taxon>
        <taxon>Pseudomonadati</taxon>
        <taxon>Bacteroidota</taxon>
        <taxon>Sphingobacteriia</taxon>
        <taxon>Sphingobacteriales</taxon>
        <taxon>Sphingobacteriaceae</taxon>
        <taxon>Mucilaginibacter</taxon>
    </lineage>
</organism>
<dbReference type="RefSeq" id="WP_273630108.1">
    <property type="nucleotide sequence ID" value="NZ_CP117167.1"/>
</dbReference>
<reference evidence="2 3" key="1">
    <citation type="submission" date="2023-02" db="EMBL/GenBank/DDBJ databases">
        <title>Genome sequence of Mucilaginibacter jinjuensis strain KACC 16571.</title>
        <authorList>
            <person name="Kim S."/>
            <person name="Heo J."/>
            <person name="Kwon S.-W."/>
        </authorList>
    </citation>
    <scope>NUCLEOTIDE SEQUENCE [LARGE SCALE GENOMIC DNA]</scope>
    <source>
        <strain evidence="2 3">KACC 16571</strain>
    </source>
</reference>